<dbReference type="InterPro" id="IPR002197">
    <property type="entry name" value="HTH_Fis"/>
</dbReference>
<dbReference type="FunFam" id="3.40.50.300:FF:000006">
    <property type="entry name" value="DNA-binding transcriptional regulator NtrC"/>
    <property type="match status" value="1"/>
</dbReference>
<dbReference type="PANTHER" id="PTHR32071">
    <property type="entry name" value="TRANSCRIPTIONAL REGULATORY PROTEIN"/>
    <property type="match status" value="1"/>
</dbReference>
<dbReference type="InterPro" id="IPR003593">
    <property type="entry name" value="AAA+_ATPase"/>
</dbReference>
<evidence type="ECO:0000256" key="4">
    <source>
        <dbReference type="ARBA" id="ARBA00023125"/>
    </source>
</evidence>
<organism evidence="8 9">
    <name type="scientific">Pseudomyxococcus hansupus</name>
    <dbReference type="NCBI Taxonomy" id="1297742"/>
    <lineage>
        <taxon>Bacteria</taxon>
        <taxon>Pseudomonadati</taxon>
        <taxon>Myxococcota</taxon>
        <taxon>Myxococcia</taxon>
        <taxon>Myxococcales</taxon>
        <taxon>Cystobacterineae</taxon>
        <taxon>Myxococcaceae</taxon>
        <taxon>Pseudomyxococcus</taxon>
    </lineage>
</organism>
<keyword evidence="1" id="KW-0547">Nucleotide-binding</keyword>
<evidence type="ECO:0000256" key="1">
    <source>
        <dbReference type="ARBA" id="ARBA00022741"/>
    </source>
</evidence>
<dbReference type="PATRIC" id="fig|1297742.4.peg.1867"/>
<dbReference type="GO" id="GO:0005524">
    <property type="term" value="F:ATP binding"/>
    <property type="evidence" value="ECO:0007669"/>
    <property type="project" value="UniProtKB-KW"/>
</dbReference>
<reference evidence="8 9" key="1">
    <citation type="journal article" date="2016" name="PLoS ONE">
        <title>Complete Genome Sequence and Comparative Genomics of a Novel Myxobacterium Myxococcus hansupus.</title>
        <authorList>
            <person name="Sharma G."/>
            <person name="Narwani T."/>
            <person name="Subramanian S."/>
        </authorList>
    </citation>
    <scope>NUCLEOTIDE SEQUENCE [LARGE SCALE GENOMIC DNA]</scope>
    <source>
        <strain evidence="9">mixupus</strain>
    </source>
</reference>
<dbReference type="SMART" id="SM00382">
    <property type="entry name" value="AAA"/>
    <property type="match status" value="1"/>
</dbReference>
<dbReference type="Proteomes" id="UP000009026">
    <property type="component" value="Chromosome"/>
</dbReference>
<dbReference type="Gene3D" id="3.30.450.40">
    <property type="match status" value="1"/>
</dbReference>
<dbReference type="InterPro" id="IPR002078">
    <property type="entry name" value="Sigma_54_int"/>
</dbReference>
<dbReference type="AlphaFoldDB" id="A0A0H4XAL3"/>
<feature type="domain" description="Sigma-54 factor interaction" evidence="7">
    <location>
        <begin position="465"/>
        <end position="694"/>
    </location>
</feature>
<keyword evidence="4" id="KW-0238">DNA-binding</keyword>
<sequence>MGTLTLSASPLLWEQFLVGALDGEAGLRPELRSILPRWQRSRTLGAPSTGQPDEGPSVGSLALVERRARLEPVWHELGGMMEMLSAAPLSAGRVAVLADREGVILATRSSGGDFTSHADYVRLVEGACWDETSRGTNAIGTALAEASAVAVVGPAHYAQRHHGLVCYAAPVHDPFGELVAVLDVTGPAGAADPLVLVAVASVAQAAESRLREVAWARVAAAARGGLESRLAREDGPVFIVESPGQVSRFNATARVLLGGRSAVSVEAALGVSWRALADAALRGAALETRVLSAGPTWRVHAEAVGTGGAALAVLVRLEPLGARVSQGTAGAAISVGALVERGEDTLGAAASQRPPYDALGAGAPSPLLHDALGVGGPSPSLTESLGAAASQRPPRQGEGPWAPLQQGREAPHRKTPSLIGPWASLVPGRDVAHGSSSSGPGRAPTQGHDARSRSTPLSEAPWRALTGNDAQHRATLREAERFSPTSLPVLLLSETGTGKELLARAIHAASTVATGPFVAVNCGALSPALLESELFGHAPGAFTGARMGGADGKLAAADGGTLFLDELAEMPPALQVLLLRVLEDGSYSRVGESRVRRSRFRLVGATCRDLDAAVRSGAFRSDLYFRLQGAVLRLPPLRERTDLPELAQALLARLAEEEGLPPPVLTATALARLATHRWPGNVRELKTVLRLSLIRAGGAPLLDADALPPNLGTVSMTSPHVAASRAPGALFPLEGTPSIPRGESGPTARPLRELEAHAIQEALALSGGNVAQAARRLGIARSTLYRMAERFGLVLPSRG</sequence>
<keyword evidence="2" id="KW-0067">ATP-binding</keyword>
<dbReference type="CDD" id="cd00009">
    <property type="entry name" value="AAA"/>
    <property type="match status" value="1"/>
</dbReference>
<dbReference type="PROSITE" id="PS00676">
    <property type="entry name" value="SIGMA54_INTERACT_2"/>
    <property type="match status" value="1"/>
</dbReference>
<evidence type="ECO:0000256" key="6">
    <source>
        <dbReference type="SAM" id="MobiDB-lite"/>
    </source>
</evidence>
<dbReference type="InterPro" id="IPR025943">
    <property type="entry name" value="Sigma_54_int_dom_ATP-bd_2"/>
</dbReference>
<dbReference type="GO" id="GO:0006355">
    <property type="term" value="P:regulation of DNA-templated transcription"/>
    <property type="evidence" value="ECO:0007669"/>
    <property type="project" value="InterPro"/>
</dbReference>
<dbReference type="InterPro" id="IPR027417">
    <property type="entry name" value="P-loop_NTPase"/>
</dbReference>
<dbReference type="PANTHER" id="PTHR32071:SF99">
    <property type="entry name" value="TRANSCRIPTIONAL REGULATORY PROTEIN"/>
    <property type="match status" value="1"/>
</dbReference>
<keyword evidence="9" id="KW-1185">Reference proteome</keyword>
<dbReference type="Pfam" id="PF25601">
    <property type="entry name" value="AAA_lid_14"/>
    <property type="match status" value="1"/>
</dbReference>
<feature type="region of interest" description="Disordered" evidence="6">
    <location>
        <begin position="369"/>
        <end position="458"/>
    </location>
</feature>
<dbReference type="Gene3D" id="3.40.50.300">
    <property type="entry name" value="P-loop containing nucleotide triphosphate hydrolases"/>
    <property type="match status" value="1"/>
</dbReference>
<dbReference type="EMBL" id="CP012109">
    <property type="protein sequence ID" value="AKQ64932.1"/>
    <property type="molecule type" value="Genomic_DNA"/>
</dbReference>
<dbReference type="PRINTS" id="PR01590">
    <property type="entry name" value="HTHFIS"/>
</dbReference>
<dbReference type="SUPFAM" id="SSF55781">
    <property type="entry name" value="GAF domain-like"/>
    <property type="match status" value="1"/>
</dbReference>
<dbReference type="InterPro" id="IPR058031">
    <property type="entry name" value="AAA_lid_NorR"/>
</dbReference>
<dbReference type="InterPro" id="IPR025944">
    <property type="entry name" value="Sigma_54_int_dom_CS"/>
</dbReference>
<dbReference type="Gene3D" id="1.10.10.60">
    <property type="entry name" value="Homeodomain-like"/>
    <property type="match status" value="1"/>
</dbReference>
<dbReference type="eggNOG" id="COG3284">
    <property type="taxonomic scope" value="Bacteria"/>
</dbReference>
<dbReference type="SUPFAM" id="SSF46689">
    <property type="entry name" value="Homeodomain-like"/>
    <property type="match status" value="1"/>
</dbReference>
<dbReference type="InterPro" id="IPR029016">
    <property type="entry name" value="GAF-like_dom_sf"/>
</dbReference>
<dbReference type="RefSeq" id="WP_002634189.1">
    <property type="nucleotide sequence ID" value="NZ_CP012109.1"/>
</dbReference>
<evidence type="ECO:0000313" key="8">
    <source>
        <dbReference type="EMBL" id="AKQ64932.1"/>
    </source>
</evidence>
<dbReference type="STRING" id="1297742.A176_001844"/>
<gene>
    <name evidence="8" type="ORF">A176_001844</name>
</gene>
<accession>A0A0H4XAL3</accession>
<keyword evidence="3" id="KW-0805">Transcription regulation</keyword>
<dbReference type="KEGG" id="mym:A176_001844"/>
<keyword evidence="5" id="KW-0804">Transcription</keyword>
<protein>
    <submittedName>
        <fullName evidence="8">Transcriptional activator of acetoin/glycerol metabolism</fullName>
    </submittedName>
</protein>
<dbReference type="Pfam" id="PF02954">
    <property type="entry name" value="HTH_8"/>
    <property type="match status" value="1"/>
</dbReference>
<dbReference type="Gene3D" id="1.10.8.60">
    <property type="match status" value="1"/>
</dbReference>
<dbReference type="OrthoDB" id="9814761at2"/>
<evidence type="ECO:0000256" key="3">
    <source>
        <dbReference type="ARBA" id="ARBA00023015"/>
    </source>
</evidence>
<proteinExistence type="predicted"/>
<dbReference type="PROSITE" id="PS00688">
    <property type="entry name" value="SIGMA54_INTERACT_3"/>
    <property type="match status" value="1"/>
</dbReference>
<dbReference type="InterPro" id="IPR009057">
    <property type="entry name" value="Homeodomain-like_sf"/>
</dbReference>
<dbReference type="SUPFAM" id="SSF52540">
    <property type="entry name" value="P-loop containing nucleoside triphosphate hydrolases"/>
    <property type="match status" value="1"/>
</dbReference>
<dbReference type="GO" id="GO:0043565">
    <property type="term" value="F:sequence-specific DNA binding"/>
    <property type="evidence" value="ECO:0007669"/>
    <property type="project" value="InterPro"/>
</dbReference>
<name>A0A0H4XAL3_9BACT</name>
<dbReference type="PROSITE" id="PS50045">
    <property type="entry name" value="SIGMA54_INTERACT_4"/>
    <property type="match status" value="1"/>
</dbReference>
<dbReference type="Pfam" id="PF00158">
    <property type="entry name" value="Sigma54_activat"/>
    <property type="match status" value="1"/>
</dbReference>
<evidence type="ECO:0000313" key="9">
    <source>
        <dbReference type="Proteomes" id="UP000009026"/>
    </source>
</evidence>
<evidence type="ECO:0000256" key="2">
    <source>
        <dbReference type="ARBA" id="ARBA00022840"/>
    </source>
</evidence>
<evidence type="ECO:0000256" key="5">
    <source>
        <dbReference type="ARBA" id="ARBA00023163"/>
    </source>
</evidence>
<evidence type="ECO:0000259" key="7">
    <source>
        <dbReference type="PROSITE" id="PS50045"/>
    </source>
</evidence>